<accession>A0AAD9YLY5</accession>
<protein>
    <submittedName>
        <fullName evidence="1">Uncharacterized protein</fullName>
    </submittedName>
</protein>
<feature type="non-terminal residue" evidence="1">
    <location>
        <position position="1"/>
    </location>
</feature>
<keyword evidence="2" id="KW-1185">Reference proteome</keyword>
<dbReference type="AlphaFoldDB" id="A0AAD9YLY5"/>
<sequence length="41" mass="4038">MSAARVLKSARAAPREATVLPTLSAALAHALALPAVTATAP</sequence>
<evidence type="ECO:0000313" key="1">
    <source>
        <dbReference type="EMBL" id="KAK2770441.1"/>
    </source>
</evidence>
<dbReference type="EMBL" id="VYYT01000095">
    <property type="protein sequence ID" value="KAK2770441.1"/>
    <property type="molecule type" value="Genomic_DNA"/>
</dbReference>
<proteinExistence type="predicted"/>
<evidence type="ECO:0000313" key="2">
    <source>
        <dbReference type="Proteomes" id="UP001281614"/>
    </source>
</evidence>
<reference evidence="1" key="1">
    <citation type="submission" date="2023-02" db="EMBL/GenBank/DDBJ databases">
        <title>Colletotrichum kahawae CIFC_Que2 genome sequencing and assembly.</title>
        <authorList>
            <person name="Baroncelli R."/>
        </authorList>
    </citation>
    <scope>NUCLEOTIDE SEQUENCE</scope>
    <source>
        <strain evidence="1">CIFC_Que2</strain>
    </source>
</reference>
<organism evidence="1 2">
    <name type="scientific">Colletotrichum kahawae</name>
    <name type="common">Coffee berry disease fungus</name>
    <dbReference type="NCBI Taxonomy" id="34407"/>
    <lineage>
        <taxon>Eukaryota</taxon>
        <taxon>Fungi</taxon>
        <taxon>Dikarya</taxon>
        <taxon>Ascomycota</taxon>
        <taxon>Pezizomycotina</taxon>
        <taxon>Sordariomycetes</taxon>
        <taxon>Hypocreomycetidae</taxon>
        <taxon>Glomerellales</taxon>
        <taxon>Glomerellaceae</taxon>
        <taxon>Colletotrichum</taxon>
        <taxon>Colletotrichum gloeosporioides species complex</taxon>
    </lineage>
</organism>
<name>A0AAD9YLY5_COLKA</name>
<dbReference type="Proteomes" id="UP001281614">
    <property type="component" value="Unassembled WGS sequence"/>
</dbReference>
<comment type="caution">
    <text evidence="1">The sequence shown here is derived from an EMBL/GenBank/DDBJ whole genome shotgun (WGS) entry which is preliminary data.</text>
</comment>
<gene>
    <name evidence="1" type="ORF">CKAH01_14716</name>
</gene>